<protein>
    <submittedName>
        <fullName evidence="1">Uncharacterized protein</fullName>
    </submittedName>
</protein>
<evidence type="ECO:0000313" key="1">
    <source>
        <dbReference type="EMBL" id="CAH2049235.1"/>
    </source>
</evidence>
<name>A0ABN8IA22_9NEOP</name>
<keyword evidence="2" id="KW-1185">Reference proteome</keyword>
<dbReference type="EMBL" id="OW152831">
    <property type="protein sequence ID" value="CAH2049235.1"/>
    <property type="molecule type" value="Genomic_DNA"/>
</dbReference>
<feature type="non-terminal residue" evidence="1">
    <location>
        <position position="72"/>
    </location>
</feature>
<dbReference type="Proteomes" id="UP000837857">
    <property type="component" value="Chromosome 19"/>
</dbReference>
<organism evidence="1 2">
    <name type="scientific">Iphiclides podalirius</name>
    <name type="common">scarce swallowtail</name>
    <dbReference type="NCBI Taxonomy" id="110791"/>
    <lineage>
        <taxon>Eukaryota</taxon>
        <taxon>Metazoa</taxon>
        <taxon>Ecdysozoa</taxon>
        <taxon>Arthropoda</taxon>
        <taxon>Hexapoda</taxon>
        <taxon>Insecta</taxon>
        <taxon>Pterygota</taxon>
        <taxon>Neoptera</taxon>
        <taxon>Endopterygota</taxon>
        <taxon>Lepidoptera</taxon>
        <taxon>Glossata</taxon>
        <taxon>Ditrysia</taxon>
        <taxon>Papilionoidea</taxon>
        <taxon>Papilionidae</taxon>
        <taxon>Papilioninae</taxon>
        <taxon>Iphiclides</taxon>
    </lineage>
</organism>
<reference evidence="1" key="1">
    <citation type="submission" date="2022-03" db="EMBL/GenBank/DDBJ databases">
        <authorList>
            <person name="Martin H S."/>
        </authorList>
    </citation>
    <scope>NUCLEOTIDE SEQUENCE</scope>
</reference>
<evidence type="ECO:0000313" key="2">
    <source>
        <dbReference type="Proteomes" id="UP000837857"/>
    </source>
</evidence>
<accession>A0ABN8IA22</accession>
<sequence length="72" mass="7846">MINIRPRKVGAMTSLLRAATSGAVRGTFAVRIDARHANADYLIESVGRAVLSLADLKPSDSRQKQINEKSDH</sequence>
<gene>
    <name evidence="1" type="ORF">IPOD504_LOCUS6702</name>
</gene>
<proteinExistence type="predicted"/>